<dbReference type="OrthoDB" id="167398at2759"/>
<gene>
    <name evidence="1" type="ORF">RFI_10815</name>
</gene>
<name>X6NK86_RETFI</name>
<protein>
    <recommendedName>
        <fullName evidence="3">Ferric reductase NAD binding domain-containing protein</fullName>
    </recommendedName>
</protein>
<organism evidence="1 2">
    <name type="scientific">Reticulomyxa filosa</name>
    <dbReference type="NCBI Taxonomy" id="46433"/>
    <lineage>
        <taxon>Eukaryota</taxon>
        <taxon>Sar</taxon>
        <taxon>Rhizaria</taxon>
        <taxon>Retaria</taxon>
        <taxon>Foraminifera</taxon>
        <taxon>Monothalamids</taxon>
        <taxon>Reticulomyxidae</taxon>
        <taxon>Reticulomyxa</taxon>
    </lineage>
</organism>
<dbReference type="EMBL" id="ASPP01007947">
    <property type="protein sequence ID" value="ETO26323.1"/>
    <property type="molecule type" value="Genomic_DNA"/>
</dbReference>
<sequence>MFNEIIHEIRDGRQMTRIHFIWVIRDMDMVDQFAAQHWSAIPFKDPSEKVSSQQYRERAMTHASSRLPAFFSPDFFIVQPMQQKAILEESKCNIVTHFYLTQVKEDKKKDLLRQYPFLKFGRPDVQKILEEAKDVFLQTDGAGSKIASSVYGIAVLCCGPPPLVEEVRNFGTRLGFAVHTEVFDF</sequence>
<accession>X6NK86</accession>
<dbReference type="Gene3D" id="3.40.50.80">
    <property type="entry name" value="Nucleotide-binding domain of ferredoxin-NADP reductase (FNR) module"/>
    <property type="match status" value="1"/>
</dbReference>
<evidence type="ECO:0000313" key="1">
    <source>
        <dbReference type="EMBL" id="ETO26323.1"/>
    </source>
</evidence>
<dbReference type="InterPro" id="IPR039261">
    <property type="entry name" value="FNR_nucleotide-bd"/>
</dbReference>
<dbReference type="Proteomes" id="UP000023152">
    <property type="component" value="Unassembled WGS sequence"/>
</dbReference>
<comment type="caution">
    <text evidence="1">The sequence shown here is derived from an EMBL/GenBank/DDBJ whole genome shotgun (WGS) entry which is preliminary data.</text>
</comment>
<proteinExistence type="predicted"/>
<reference evidence="1 2" key="1">
    <citation type="journal article" date="2013" name="Curr. Biol.">
        <title>The Genome of the Foraminiferan Reticulomyxa filosa.</title>
        <authorList>
            <person name="Glockner G."/>
            <person name="Hulsmann N."/>
            <person name="Schleicher M."/>
            <person name="Noegel A.A."/>
            <person name="Eichinger L."/>
            <person name="Gallinger C."/>
            <person name="Pawlowski J."/>
            <person name="Sierra R."/>
            <person name="Euteneuer U."/>
            <person name="Pillet L."/>
            <person name="Moustafa A."/>
            <person name="Platzer M."/>
            <person name="Groth M."/>
            <person name="Szafranski K."/>
            <person name="Schliwa M."/>
        </authorList>
    </citation>
    <scope>NUCLEOTIDE SEQUENCE [LARGE SCALE GENOMIC DNA]</scope>
</reference>
<evidence type="ECO:0000313" key="2">
    <source>
        <dbReference type="Proteomes" id="UP000023152"/>
    </source>
</evidence>
<evidence type="ECO:0008006" key="3">
    <source>
        <dbReference type="Google" id="ProtNLM"/>
    </source>
</evidence>
<dbReference type="AlphaFoldDB" id="X6NK86"/>
<keyword evidence="2" id="KW-1185">Reference proteome</keyword>